<evidence type="ECO:0008006" key="8">
    <source>
        <dbReference type="Google" id="ProtNLM"/>
    </source>
</evidence>
<dbReference type="Proteomes" id="UP000032633">
    <property type="component" value="Chromosome"/>
</dbReference>
<dbReference type="InterPro" id="IPR050490">
    <property type="entry name" value="Bact_solute-bd_prot1"/>
</dbReference>
<accession>A0A0D5NH93</accession>
<dbReference type="EMBL" id="CP011058">
    <property type="protein sequence ID" value="AJY74337.1"/>
    <property type="molecule type" value="Genomic_DNA"/>
</dbReference>
<keyword evidence="3" id="KW-0472">Membrane</keyword>
<keyword evidence="7" id="KW-1185">Reference proteome</keyword>
<keyword evidence="5" id="KW-0449">Lipoprotein</keyword>
<evidence type="ECO:0000256" key="4">
    <source>
        <dbReference type="ARBA" id="ARBA00023139"/>
    </source>
</evidence>
<keyword evidence="1" id="KW-1003">Cell membrane</keyword>
<keyword evidence="4" id="KW-0564">Palmitate</keyword>
<sequence>MLTWNEQTFNQKYGNLFLATHPNYDLNVISVMEHLKPGEDINQVVESLVTKENPDLLSLQMDLFAVLKEQGRLASFTDWIKKDKFDLTGYTPGVLDQMKDEQGHLYGLAPTFVGSALYYNKKLFETNNIPFPTDLMTWDDVFAVAQRFPNKAGSDTPQIGFYHPNSSNPFLMALRIGDSSGLSLYNAQKFTLSTKAWEGVFQNVTECFKAQACFDGSHADTSQTTSIEVMQKRNHPFLGGNIAMAIDDSSLYRTLLTNKQRYPDLDWGIVSFPISNEHPDMGNNIALNEVLSIPLHAKEPEGAWEFINYVCGADYARMLPRVNPDELPARQSAGNEDDMLGSFYKLERVNNQMTNKLRELPRPVIAKMDEVSQTYIPDILADKTTVSEALQMMEQELQLALATR</sequence>
<evidence type="ECO:0000256" key="2">
    <source>
        <dbReference type="ARBA" id="ARBA00022729"/>
    </source>
</evidence>
<proteinExistence type="predicted"/>
<evidence type="ECO:0000256" key="3">
    <source>
        <dbReference type="ARBA" id="ARBA00023136"/>
    </source>
</evidence>
<reference evidence="7" key="2">
    <citation type="submission" date="2015-03" db="EMBL/GenBank/DDBJ databases">
        <title>Genome sequence of Paenibacillus beijingensis strain DSM 24997T.</title>
        <authorList>
            <person name="Kwak Y."/>
            <person name="Shin J.-H."/>
        </authorList>
    </citation>
    <scope>NUCLEOTIDE SEQUENCE [LARGE SCALE GENOMIC DNA]</scope>
    <source>
        <strain evidence="7">DSM 24997</strain>
    </source>
</reference>
<evidence type="ECO:0000313" key="6">
    <source>
        <dbReference type="EMBL" id="AJY74337.1"/>
    </source>
</evidence>
<dbReference type="KEGG" id="pbj:VN24_06810"/>
<dbReference type="InterPro" id="IPR006059">
    <property type="entry name" value="SBP"/>
</dbReference>
<dbReference type="SUPFAM" id="SSF53850">
    <property type="entry name" value="Periplasmic binding protein-like II"/>
    <property type="match status" value="1"/>
</dbReference>
<dbReference type="Pfam" id="PF01547">
    <property type="entry name" value="SBP_bac_1"/>
    <property type="match status" value="1"/>
</dbReference>
<dbReference type="PANTHER" id="PTHR43649:SF33">
    <property type="entry name" value="POLYGALACTURONAN_RHAMNOGALACTURONAN-BINDING PROTEIN YTCQ"/>
    <property type="match status" value="1"/>
</dbReference>
<organism evidence="6 7">
    <name type="scientific">Paenibacillus beijingensis</name>
    <dbReference type="NCBI Taxonomy" id="1126833"/>
    <lineage>
        <taxon>Bacteria</taxon>
        <taxon>Bacillati</taxon>
        <taxon>Bacillota</taxon>
        <taxon>Bacilli</taxon>
        <taxon>Bacillales</taxon>
        <taxon>Paenibacillaceae</taxon>
        <taxon>Paenibacillus</taxon>
    </lineage>
</organism>
<gene>
    <name evidence="6" type="ORF">VN24_06810</name>
</gene>
<evidence type="ECO:0000256" key="1">
    <source>
        <dbReference type="ARBA" id="ARBA00022475"/>
    </source>
</evidence>
<dbReference type="STRING" id="1126833.VN24_06810"/>
<evidence type="ECO:0000256" key="5">
    <source>
        <dbReference type="ARBA" id="ARBA00023288"/>
    </source>
</evidence>
<evidence type="ECO:0000313" key="7">
    <source>
        <dbReference type="Proteomes" id="UP000032633"/>
    </source>
</evidence>
<keyword evidence="2" id="KW-0732">Signal</keyword>
<dbReference type="PATRIC" id="fig|1126833.4.peg.1488"/>
<name>A0A0D5NH93_9BACL</name>
<dbReference type="Gene3D" id="3.40.190.10">
    <property type="entry name" value="Periplasmic binding protein-like II"/>
    <property type="match status" value="1"/>
</dbReference>
<dbReference type="HOGENOM" id="CLU_043267_0_0_9"/>
<protein>
    <recommendedName>
        <fullName evidence="8">ABC transporter substrate-binding protein</fullName>
    </recommendedName>
</protein>
<dbReference type="AlphaFoldDB" id="A0A0D5NH93"/>
<dbReference type="PANTHER" id="PTHR43649">
    <property type="entry name" value="ARABINOSE-BINDING PROTEIN-RELATED"/>
    <property type="match status" value="1"/>
</dbReference>
<reference evidence="6 7" key="1">
    <citation type="journal article" date="2015" name="J. Biotechnol.">
        <title>Complete genome sequence of Paenibacillus beijingensis 7188(T) (=DSM 24997(T)), a novel rhizobacterium from jujube garden soil.</title>
        <authorList>
            <person name="Kwak Y."/>
            <person name="Shin J.H."/>
        </authorList>
    </citation>
    <scope>NUCLEOTIDE SEQUENCE [LARGE SCALE GENOMIC DNA]</scope>
    <source>
        <strain evidence="6 7">DSM 24997</strain>
    </source>
</reference>